<dbReference type="Pfam" id="PF13966">
    <property type="entry name" value="zf-RVT"/>
    <property type="match status" value="1"/>
</dbReference>
<evidence type="ECO:0000313" key="3">
    <source>
        <dbReference type="EMBL" id="GKV46732.1"/>
    </source>
</evidence>
<feature type="domain" description="Reverse transcriptase zinc-binding" evidence="2">
    <location>
        <begin position="318"/>
        <end position="413"/>
    </location>
</feature>
<feature type="domain" description="RNase H type-1" evidence="1">
    <location>
        <begin position="526"/>
        <end position="647"/>
    </location>
</feature>
<evidence type="ECO:0000259" key="2">
    <source>
        <dbReference type="Pfam" id="PF13966"/>
    </source>
</evidence>
<evidence type="ECO:0000313" key="4">
    <source>
        <dbReference type="Proteomes" id="UP001054252"/>
    </source>
</evidence>
<accession>A0AAV5MDQ6</accession>
<reference evidence="3 4" key="1">
    <citation type="journal article" date="2021" name="Commun. Biol.">
        <title>The genome of Shorea leprosula (Dipterocarpaceae) highlights the ecological relevance of drought in aseasonal tropical rainforests.</title>
        <authorList>
            <person name="Ng K.K.S."/>
            <person name="Kobayashi M.J."/>
            <person name="Fawcett J.A."/>
            <person name="Hatakeyama M."/>
            <person name="Paape T."/>
            <person name="Ng C.H."/>
            <person name="Ang C.C."/>
            <person name="Tnah L.H."/>
            <person name="Lee C.T."/>
            <person name="Nishiyama T."/>
            <person name="Sese J."/>
            <person name="O'Brien M.J."/>
            <person name="Copetti D."/>
            <person name="Mohd Noor M.I."/>
            <person name="Ong R.C."/>
            <person name="Putra M."/>
            <person name="Sireger I.Z."/>
            <person name="Indrioko S."/>
            <person name="Kosugi Y."/>
            <person name="Izuno A."/>
            <person name="Isagi Y."/>
            <person name="Lee S.L."/>
            <person name="Shimizu K.K."/>
        </authorList>
    </citation>
    <scope>NUCLEOTIDE SEQUENCE [LARGE SCALE GENOMIC DNA]</scope>
    <source>
        <strain evidence="3">214</strain>
    </source>
</reference>
<dbReference type="CDD" id="cd06222">
    <property type="entry name" value="RNase_H_like"/>
    <property type="match status" value="1"/>
</dbReference>
<dbReference type="InterPro" id="IPR044730">
    <property type="entry name" value="RNase_H-like_dom_plant"/>
</dbReference>
<evidence type="ECO:0000259" key="1">
    <source>
        <dbReference type="Pfam" id="PF13456"/>
    </source>
</evidence>
<dbReference type="InterPro" id="IPR036397">
    <property type="entry name" value="RNaseH_sf"/>
</dbReference>
<dbReference type="InterPro" id="IPR012337">
    <property type="entry name" value="RNaseH-like_sf"/>
</dbReference>
<dbReference type="Pfam" id="PF13456">
    <property type="entry name" value="RVT_3"/>
    <property type="match status" value="1"/>
</dbReference>
<dbReference type="Gene3D" id="3.30.420.10">
    <property type="entry name" value="Ribonuclease H-like superfamily/Ribonuclease H"/>
    <property type="match status" value="1"/>
</dbReference>
<proteinExistence type="predicted"/>
<dbReference type="InterPro" id="IPR002156">
    <property type="entry name" value="RNaseH_domain"/>
</dbReference>
<evidence type="ECO:0008006" key="5">
    <source>
        <dbReference type="Google" id="ProtNLM"/>
    </source>
</evidence>
<protein>
    <recommendedName>
        <fullName evidence="5">Reverse transcriptase zinc-binding domain-containing protein</fullName>
    </recommendedName>
</protein>
<dbReference type="GO" id="GO:0004523">
    <property type="term" value="F:RNA-DNA hybrid ribonuclease activity"/>
    <property type="evidence" value="ECO:0007669"/>
    <property type="project" value="InterPro"/>
</dbReference>
<organism evidence="3 4">
    <name type="scientific">Rubroshorea leprosula</name>
    <dbReference type="NCBI Taxonomy" id="152421"/>
    <lineage>
        <taxon>Eukaryota</taxon>
        <taxon>Viridiplantae</taxon>
        <taxon>Streptophyta</taxon>
        <taxon>Embryophyta</taxon>
        <taxon>Tracheophyta</taxon>
        <taxon>Spermatophyta</taxon>
        <taxon>Magnoliopsida</taxon>
        <taxon>eudicotyledons</taxon>
        <taxon>Gunneridae</taxon>
        <taxon>Pentapetalae</taxon>
        <taxon>rosids</taxon>
        <taxon>malvids</taxon>
        <taxon>Malvales</taxon>
        <taxon>Dipterocarpaceae</taxon>
        <taxon>Rubroshorea</taxon>
    </lineage>
</organism>
<dbReference type="AlphaFoldDB" id="A0AAV5MDQ6"/>
<comment type="caution">
    <text evidence="3">The sequence shown here is derived from an EMBL/GenBank/DDBJ whole genome shotgun (WGS) entry which is preliminary data.</text>
</comment>
<sequence>MEEVSHLQSILQQYGDITGQRINFAKSAVFFSTNTPGDFRASICSQLGINCHSTVSKYLGLPTSWGKSKKASLKYVVERINKKLKQWKVALLSQAGREVLIKAVAMAIPTYTMSCFLFPSNICKDINRLIRNFWWGQQQDERKISWLSWKTMTQSKQSGGMGFKDLFCFNLAMLARQAWRLVQNPHSLWVRVLKSLYFREASFFSARKGSHPSWAWTSILKGREILQLGARWNVGDGRKILIYEDAWVPSLPQFKVLSPPSTESLYTYVCDLIDERGNWDSHKLNQCLTNEEYGEIAKIPTAACGDAFIWHYNKYGKFTVKSAYFLAYKYVHGSDISKNQSSLAPAEWKHLWKLKLPPKIKVFLWRAIHNRLPTLDNLFSKGVVNNALCPNCQLHNESLMHMLFYCPHVEPIWFGSALGFIPRQLRLQNLAEWWCLLTETEKQMGVPYLFEQWAIICWNTWKARNKIHFEQATFNPEHILFKANAMLQEFCSCPGRDLLLPPKQTMQRKHVTSAWTRPPPGFLKFNVDASFMPNSELTTLARVSRDSYGKILTGRTWLCSTASPLMAEANALLRAVQSAVDMGLDQVIFESDNETLISYAQHANQPLPWEIHSIIHNIRSFCSSRPNFSFSFIPREGNRVADWIARSTLKGQCPFYWAHCPPDILLQLLLTDAVS</sequence>
<dbReference type="EMBL" id="BPVZ01000214">
    <property type="protein sequence ID" value="GKV46732.1"/>
    <property type="molecule type" value="Genomic_DNA"/>
</dbReference>
<dbReference type="PANTHER" id="PTHR33116">
    <property type="entry name" value="REVERSE TRANSCRIPTASE ZINC-BINDING DOMAIN-CONTAINING PROTEIN-RELATED-RELATED"/>
    <property type="match status" value="1"/>
</dbReference>
<dbReference type="Proteomes" id="UP001054252">
    <property type="component" value="Unassembled WGS sequence"/>
</dbReference>
<dbReference type="SUPFAM" id="SSF53098">
    <property type="entry name" value="Ribonuclease H-like"/>
    <property type="match status" value="1"/>
</dbReference>
<gene>
    <name evidence="3" type="ORF">SLEP1_g53707</name>
</gene>
<dbReference type="GO" id="GO:0003676">
    <property type="term" value="F:nucleic acid binding"/>
    <property type="evidence" value="ECO:0007669"/>
    <property type="project" value="InterPro"/>
</dbReference>
<dbReference type="InterPro" id="IPR026960">
    <property type="entry name" value="RVT-Znf"/>
</dbReference>
<name>A0AAV5MDQ6_9ROSI</name>
<keyword evidence="4" id="KW-1185">Reference proteome</keyword>
<dbReference type="PANTHER" id="PTHR33116:SF86">
    <property type="entry name" value="REVERSE TRANSCRIPTASE DOMAIN-CONTAINING PROTEIN"/>
    <property type="match status" value="1"/>
</dbReference>